<comment type="caution">
    <text evidence="8">The sequence shown here is derived from an EMBL/GenBank/DDBJ whole genome shotgun (WGS) entry which is preliminary data.</text>
</comment>
<evidence type="ECO:0000256" key="6">
    <source>
        <dbReference type="SAM" id="MobiDB-lite"/>
    </source>
</evidence>
<dbReference type="Gene3D" id="3.40.50.300">
    <property type="entry name" value="P-loop containing nucleotide triphosphate hydrolases"/>
    <property type="match status" value="2"/>
</dbReference>
<organism evidence="8 9">
    <name type="scientific">Halospina denitrificans</name>
    <dbReference type="NCBI Taxonomy" id="332522"/>
    <lineage>
        <taxon>Bacteria</taxon>
        <taxon>Pseudomonadati</taxon>
        <taxon>Pseudomonadota</taxon>
        <taxon>Gammaproteobacteria</taxon>
        <taxon>Halospina</taxon>
    </lineage>
</organism>
<dbReference type="InterPro" id="IPR003439">
    <property type="entry name" value="ABC_transporter-like_ATP-bd"/>
</dbReference>
<evidence type="ECO:0000256" key="5">
    <source>
        <dbReference type="ARBA" id="ARBA00069073"/>
    </source>
</evidence>
<feature type="compositionally biased region" description="Low complexity" evidence="6">
    <location>
        <begin position="528"/>
        <end position="538"/>
    </location>
</feature>
<evidence type="ECO:0000256" key="1">
    <source>
        <dbReference type="ARBA" id="ARBA00022737"/>
    </source>
</evidence>
<dbReference type="PANTHER" id="PTHR19211">
    <property type="entry name" value="ATP-BINDING TRANSPORT PROTEIN-RELATED"/>
    <property type="match status" value="1"/>
</dbReference>
<keyword evidence="3 8" id="KW-0067">ATP-binding</keyword>
<dbReference type="AlphaFoldDB" id="A0A4V3ER43"/>
<dbReference type="GO" id="GO:0005524">
    <property type="term" value="F:ATP binding"/>
    <property type="evidence" value="ECO:0007669"/>
    <property type="project" value="UniProtKB-KW"/>
</dbReference>
<dbReference type="PANTHER" id="PTHR19211:SF14">
    <property type="entry name" value="ATP-BINDING CASSETTE SUB-FAMILY F MEMBER 1"/>
    <property type="match status" value="1"/>
</dbReference>
<dbReference type="SUPFAM" id="SSF52540">
    <property type="entry name" value="P-loop containing nucleoside triphosphate hydrolases"/>
    <property type="match status" value="2"/>
</dbReference>
<feature type="compositionally biased region" description="Basic and acidic residues" evidence="6">
    <location>
        <begin position="554"/>
        <end position="575"/>
    </location>
</feature>
<comment type="similarity">
    <text evidence="4">Belongs to the ABC transporter superfamily. ABCF family. YheS subfamily.</text>
</comment>
<dbReference type="Proteomes" id="UP000295830">
    <property type="component" value="Unassembled WGS sequence"/>
</dbReference>
<keyword evidence="9" id="KW-1185">Reference proteome</keyword>
<evidence type="ECO:0000259" key="7">
    <source>
        <dbReference type="PROSITE" id="PS50893"/>
    </source>
</evidence>
<gene>
    <name evidence="8" type="ORF">DES49_0410</name>
</gene>
<name>A0A4V3ER43_9GAMM</name>
<dbReference type="FunFam" id="3.40.50.300:FF:000011">
    <property type="entry name" value="Putative ABC transporter ATP-binding component"/>
    <property type="match status" value="1"/>
</dbReference>
<accession>A0A4V3ER43</accession>
<sequence>MLSIENLSLQRGGQWLLDDCSVTIQPGQRVALVGGNGTGKSSLFQMILGELSAEQGHIRLPGGSRLAHMAQEVAGSDRSARDFVLDGHTELRRLEDELARAEASGDDNELVRVHGELDNIRAWDAPREAEALLRGLAFGDEDMDRPVSDFSGGWRIRLNLAQALMVPSDLLLLDEPTNHLDIEACYWLEGWLKQYQGTLLFISHDRDFMDRVATHVVHFEHRKLYYYTGNYHSFERQRAERLARQQSEYEKQQKRVAEIQGFIDRFRAQANKAKQAQSRIKALERMETIAPAHVDSQFEFRFPEADKVSNPLLTVRDGAVGYDGEPLLSNIHLNLMPGSRVGLLGVNGAGKSTLIAMLRGATPLLSGERVTGEHFRPGYFAQHQLDELDVDASPFLHLRRLTPGASDQVIRNFLGGFGFRGDDAMASIRNCSGGEKARLALAIIAWQKPNVLFLDEPTNHLDLEMRQALTMALQSFEGAMVLVSHDRHLLRNTVDTFWRVADGTVTEFDGDLDEYERWLSEPRRKEAAAPAQDAKAVSGDGGQDQQGRQSRKKAGAERRQKVAPYRKEAKRHEQALERINAEKAEVEEALGDTSLYEEARKDELKKLLARQAELEQKEESLEEAWLEANEAIEAIEAGDD</sequence>
<evidence type="ECO:0000256" key="4">
    <source>
        <dbReference type="ARBA" id="ARBA00061571"/>
    </source>
</evidence>
<dbReference type="OrthoDB" id="6130096at2"/>
<evidence type="ECO:0000256" key="3">
    <source>
        <dbReference type="ARBA" id="ARBA00022840"/>
    </source>
</evidence>
<dbReference type="EMBL" id="SOAX01000001">
    <property type="protein sequence ID" value="TDT44308.1"/>
    <property type="molecule type" value="Genomic_DNA"/>
</dbReference>
<keyword evidence="1" id="KW-0677">Repeat</keyword>
<evidence type="ECO:0000313" key="8">
    <source>
        <dbReference type="EMBL" id="TDT44308.1"/>
    </source>
</evidence>
<dbReference type="CDD" id="cd03221">
    <property type="entry name" value="ABCF_EF-3"/>
    <property type="match status" value="2"/>
</dbReference>
<feature type="domain" description="ABC transporter" evidence="7">
    <location>
        <begin position="313"/>
        <end position="527"/>
    </location>
</feature>
<proteinExistence type="inferred from homology"/>
<dbReference type="GO" id="GO:0016887">
    <property type="term" value="F:ATP hydrolysis activity"/>
    <property type="evidence" value="ECO:0007669"/>
    <property type="project" value="InterPro"/>
</dbReference>
<dbReference type="Pfam" id="PF00005">
    <property type="entry name" value="ABC_tran"/>
    <property type="match status" value="2"/>
</dbReference>
<dbReference type="RefSeq" id="WP_133734701.1">
    <property type="nucleotide sequence ID" value="NZ_SOAX01000001.1"/>
</dbReference>
<keyword evidence="2" id="KW-0547">Nucleotide-binding</keyword>
<reference evidence="8 9" key="1">
    <citation type="submission" date="2019-03" db="EMBL/GenBank/DDBJ databases">
        <title>Genomic Encyclopedia of Type Strains, Phase IV (KMG-IV): sequencing the most valuable type-strain genomes for metagenomic binning, comparative biology and taxonomic classification.</title>
        <authorList>
            <person name="Goeker M."/>
        </authorList>
    </citation>
    <scope>NUCLEOTIDE SEQUENCE [LARGE SCALE GENOMIC DNA]</scope>
    <source>
        <strain evidence="8 9">DSM 15505</strain>
    </source>
</reference>
<dbReference type="PROSITE" id="PS00211">
    <property type="entry name" value="ABC_TRANSPORTER_1"/>
    <property type="match status" value="1"/>
</dbReference>
<evidence type="ECO:0000256" key="2">
    <source>
        <dbReference type="ARBA" id="ARBA00022741"/>
    </source>
</evidence>
<feature type="domain" description="ABC transporter" evidence="7">
    <location>
        <begin position="2"/>
        <end position="246"/>
    </location>
</feature>
<dbReference type="FunFam" id="3.40.50.300:FF:002053">
    <property type="entry name" value="ABC transporter ATP-binding protein"/>
    <property type="match status" value="1"/>
</dbReference>
<dbReference type="Pfam" id="PF12848">
    <property type="entry name" value="ABC_tran_Xtn"/>
    <property type="match status" value="1"/>
</dbReference>
<dbReference type="InterPro" id="IPR017871">
    <property type="entry name" value="ABC_transporter-like_CS"/>
</dbReference>
<dbReference type="SMART" id="SM00382">
    <property type="entry name" value="AAA"/>
    <property type="match status" value="2"/>
</dbReference>
<feature type="region of interest" description="Disordered" evidence="6">
    <location>
        <begin position="521"/>
        <end position="575"/>
    </location>
</feature>
<dbReference type="PROSITE" id="PS50893">
    <property type="entry name" value="ABC_TRANSPORTER_2"/>
    <property type="match status" value="2"/>
</dbReference>
<dbReference type="InterPro" id="IPR027417">
    <property type="entry name" value="P-loop_NTPase"/>
</dbReference>
<dbReference type="InterPro" id="IPR050611">
    <property type="entry name" value="ABCF"/>
</dbReference>
<dbReference type="InterPro" id="IPR003593">
    <property type="entry name" value="AAA+_ATPase"/>
</dbReference>
<protein>
    <recommendedName>
        <fullName evidence="5">Probable ATP-binding protein YheS</fullName>
    </recommendedName>
</protein>
<dbReference type="InterPro" id="IPR032781">
    <property type="entry name" value="ABC_tran_Xtn"/>
</dbReference>
<evidence type="ECO:0000313" key="9">
    <source>
        <dbReference type="Proteomes" id="UP000295830"/>
    </source>
</evidence>